<sequence length="211" mass="23410">MNESHDCELSKLQATELVKNQSFNSALMSAAMNYARSLLMRSPTILPPFSYDENPQKSESQTFRLTSAKLNPAKLEVSKLKHRFTPYAKPTTTTPLRTIDEVPVRSHENQTFNELSKESSSLSLLSFPVTSFKDIPEPGFLTQDVSQYEEFSFALPKVLIAVDETSSDVTIPQVISMAVSDSGVFSLVVDCYFEIVIVVFALSQLGLLSLA</sequence>
<dbReference type="EMBL" id="UZAM01006834">
    <property type="protein sequence ID" value="VDO94418.1"/>
    <property type="molecule type" value="Genomic_DNA"/>
</dbReference>
<evidence type="ECO:0000313" key="1">
    <source>
        <dbReference type="EMBL" id="VDO94418.1"/>
    </source>
</evidence>
<evidence type="ECO:0000313" key="3">
    <source>
        <dbReference type="WBParaSite" id="SBAD_0000153101-mRNA-1"/>
    </source>
</evidence>
<dbReference type="Proteomes" id="UP000270296">
    <property type="component" value="Unassembled WGS sequence"/>
</dbReference>
<dbReference type="WBParaSite" id="SBAD_0000153101-mRNA-1">
    <property type="protein sequence ID" value="SBAD_0000153101-mRNA-1"/>
    <property type="gene ID" value="SBAD_0000153101"/>
</dbReference>
<proteinExistence type="predicted"/>
<gene>
    <name evidence="1" type="ORF">SBAD_LOCUS1464</name>
</gene>
<accession>A0A183ICX0</accession>
<reference evidence="1 2" key="2">
    <citation type="submission" date="2018-11" db="EMBL/GenBank/DDBJ databases">
        <authorList>
            <consortium name="Pathogen Informatics"/>
        </authorList>
    </citation>
    <scope>NUCLEOTIDE SEQUENCE [LARGE SCALE GENOMIC DNA]</scope>
</reference>
<organism evidence="3">
    <name type="scientific">Soboliphyme baturini</name>
    <dbReference type="NCBI Taxonomy" id="241478"/>
    <lineage>
        <taxon>Eukaryota</taxon>
        <taxon>Metazoa</taxon>
        <taxon>Ecdysozoa</taxon>
        <taxon>Nematoda</taxon>
        <taxon>Enoplea</taxon>
        <taxon>Dorylaimia</taxon>
        <taxon>Dioctophymatida</taxon>
        <taxon>Dioctophymatoidea</taxon>
        <taxon>Soboliphymatidae</taxon>
        <taxon>Soboliphyme</taxon>
    </lineage>
</organism>
<dbReference type="AlphaFoldDB" id="A0A183ICX0"/>
<protein>
    <submittedName>
        <fullName evidence="3">Ski_Sno domain-containing protein</fullName>
    </submittedName>
</protein>
<keyword evidence="2" id="KW-1185">Reference proteome</keyword>
<name>A0A183ICX0_9BILA</name>
<reference evidence="3" key="1">
    <citation type="submission" date="2016-06" db="UniProtKB">
        <authorList>
            <consortium name="WormBaseParasite"/>
        </authorList>
    </citation>
    <scope>IDENTIFICATION</scope>
</reference>
<evidence type="ECO:0000313" key="2">
    <source>
        <dbReference type="Proteomes" id="UP000270296"/>
    </source>
</evidence>